<dbReference type="PANTHER" id="PTHR15075">
    <property type="entry name" value="ALPHA-MANNOSIDE BETA-1,6-N-ACETYLGLUCOSAMINYLTRANSFERASE"/>
    <property type="match status" value="1"/>
</dbReference>
<evidence type="ECO:0000313" key="16">
    <source>
        <dbReference type="EMBL" id="KAL0952653.1"/>
    </source>
</evidence>
<protein>
    <recommendedName>
        <fullName evidence="4">alpha-1,6-mannosyl-glycoprotein 6-beta-N-acetylglucosaminyltransferase</fullName>
        <ecNumber evidence="4">2.4.1.155</ecNumber>
    </recommendedName>
</protein>
<keyword evidence="11 14" id="KW-0472">Membrane</keyword>
<keyword evidence="12" id="KW-0325">Glycoprotein</keyword>
<sequence length="466" mass="53118">MKWNPFAGEDSAHDYELLPSDGIHLPRTARTRRIGFRRERLVLTIAFLFALSSAIFLALDLFVVRKSWHGRDALQSVISHLWPVGSVDRTDSWENENSKVMNALFKCAMENNCRENQTSVVMLSSPHFIGILEGKTSGEDIWALSIFKSLQEMGYTTIIAPRNYEMARTYRQYPDLVKIIIAEGSAAEACFKDSACIKRPEHPLGVPAWKIFAMHFWTGSAHPLGSKWTLSPENFGVIAPHNSKDNFYLGYSIERTCREIPITPSLERPAQGYVFAKQISYFYGKNYAWPNISWEPPFDLKLYAGMRNDTNYPSEVPKGITNLGLLPKHEFYEKVGQSRVFIGVGSPQLSPSPYDALCMGVPFINPVRGWDKEDPENRHKWEAQHEGLRYEDPPYVYNVKTGDEKGLWEAIRQAVENPIDRYIPPAMTMEALKSRVGRLVEGDWRSKAVELLEERQVSGKGETFEI</sequence>
<evidence type="ECO:0000256" key="9">
    <source>
        <dbReference type="ARBA" id="ARBA00022989"/>
    </source>
</evidence>
<evidence type="ECO:0000256" key="3">
    <source>
        <dbReference type="ARBA" id="ARBA00007477"/>
    </source>
</evidence>
<dbReference type="PANTHER" id="PTHR15075:SF2">
    <property type="entry name" value="ALPHA-1,6-MANNOSYLGLYCOPROTEIN 6-BETA-N-ACETYLGLUCOSAMINYLTRANSFERASE"/>
    <property type="match status" value="1"/>
</dbReference>
<dbReference type="Proteomes" id="UP001556367">
    <property type="component" value="Unassembled WGS sequence"/>
</dbReference>
<proteinExistence type="inferred from homology"/>
<evidence type="ECO:0000256" key="7">
    <source>
        <dbReference type="ARBA" id="ARBA00022692"/>
    </source>
</evidence>
<keyword evidence="6" id="KW-0808">Transferase</keyword>
<comment type="pathway">
    <text evidence="2">Protein modification; protein glycosylation.</text>
</comment>
<keyword evidence="10" id="KW-0333">Golgi apparatus</keyword>
<evidence type="ECO:0000256" key="6">
    <source>
        <dbReference type="ARBA" id="ARBA00022679"/>
    </source>
</evidence>
<accession>A0ABR3JAC9</accession>
<dbReference type="Pfam" id="PF15024">
    <property type="entry name" value="Glyco_transf_18"/>
    <property type="match status" value="1"/>
</dbReference>
<evidence type="ECO:0000256" key="5">
    <source>
        <dbReference type="ARBA" id="ARBA00022676"/>
    </source>
</evidence>
<evidence type="ECO:0000256" key="11">
    <source>
        <dbReference type="ARBA" id="ARBA00023136"/>
    </source>
</evidence>
<organism evidence="16 17">
    <name type="scientific">Hohenbuehelia grisea</name>
    <dbReference type="NCBI Taxonomy" id="104357"/>
    <lineage>
        <taxon>Eukaryota</taxon>
        <taxon>Fungi</taxon>
        <taxon>Dikarya</taxon>
        <taxon>Basidiomycota</taxon>
        <taxon>Agaricomycotina</taxon>
        <taxon>Agaricomycetes</taxon>
        <taxon>Agaricomycetidae</taxon>
        <taxon>Agaricales</taxon>
        <taxon>Pleurotineae</taxon>
        <taxon>Pleurotaceae</taxon>
        <taxon>Hohenbuehelia</taxon>
    </lineage>
</organism>
<gene>
    <name evidence="16" type="ORF">HGRIS_006896</name>
</gene>
<dbReference type="InterPro" id="IPR052105">
    <property type="entry name" value="MGAT5_Glycosyltransferase"/>
</dbReference>
<evidence type="ECO:0000259" key="15">
    <source>
        <dbReference type="Pfam" id="PF15024"/>
    </source>
</evidence>
<evidence type="ECO:0000256" key="14">
    <source>
        <dbReference type="SAM" id="Phobius"/>
    </source>
</evidence>
<comment type="subcellular location">
    <subcellularLocation>
        <location evidence="1">Golgi apparatus membrane</location>
        <topology evidence="1">Single-pass type II membrane protein</topology>
    </subcellularLocation>
</comment>
<evidence type="ECO:0000256" key="8">
    <source>
        <dbReference type="ARBA" id="ARBA00022968"/>
    </source>
</evidence>
<name>A0ABR3JAC9_9AGAR</name>
<keyword evidence="8" id="KW-0735">Signal-anchor</keyword>
<feature type="transmembrane region" description="Helical" evidence="14">
    <location>
        <begin position="41"/>
        <end position="64"/>
    </location>
</feature>
<keyword evidence="17" id="KW-1185">Reference proteome</keyword>
<evidence type="ECO:0000256" key="4">
    <source>
        <dbReference type="ARBA" id="ARBA00012671"/>
    </source>
</evidence>
<keyword evidence="7 14" id="KW-0812">Transmembrane</keyword>
<evidence type="ECO:0000256" key="1">
    <source>
        <dbReference type="ARBA" id="ARBA00004323"/>
    </source>
</evidence>
<evidence type="ECO:0000256" key="2">
    <source>
        <dbReference type="ARBA" id="ARBA00004922"/>
    </source>
</evidence>
<evidence type="ECO:0000256" key="10">
    <source>
        <dbReference type="ARBA" id="ARBA00023034"/>
    </source>
</evidence>
<reference evidence="17" key="1">
    <citation type="submission" date="2024-06" db="EMBL/GenBank/DDBJ databases">
        <title>Multi-omics analyses provide insights into the biosynthesis of the anticancer antibiotic pleurotin in Hohenbuehelia grisea.</title>
        <authorList>
            <person name="Weaver J.A."/>
            <person name="Alberti F."/>
        </authorList>
    </citation>
    <scope>NUCLEOTIDE SEQUENCE [LARGE SCALE GENOMIC DNA]</scope>
    <source>
        <strain evidence="17">T-177</strain>
    </source>
</reference>
<feature type="domain" description="Glycosyltransferase family 18 catalytic" evidence="15">
    <location>
        <begin position="227"/>
        <end position="441"/>
    </location>
</feature>
<comment type="similarity">
    <text evidence="3">Belongs to the glycosyltransferase 18 family.</text>
</comment>
<evidence type="ECO:0000313" key="17">
    <source>
        <dbReference type="Proteomes" id="UP001556367"/>
    </source>
</evidence>
<keyword evidence="5" id="KW-0328">Glycosyltransferase</keyword>
<comment type="caution">
    <text evidence="16">The sequence shown here is derived from an EMBL/GenBank/DDBJ whole genome shotgun (WGS) entry which is preliminary data.</text>
</comment>
<keyword evidence="9 14" id="KW-1133">Transmembrane helix</keyword>
<evidence type="ECO:0000256" key="13">
    <source>
        <dbReference type="ARBA" id="ARBA00048243"/>
    </source>
</evidence>
<comment type="catalytic activity">
    <reaction evidence="13">
        <text>N(4)-{beta-D-GlcNAc-(1-&gt;2)-[beta-D-GlcNAc-(1-&gt;4)]-alpha-D-Man-(1-&gt;3)-[beta-D-GlcNAc-(1-&gt;2)-alpha-D-Man-(1-&gt;6)]-beta-D-Man-(1-&gt;4)-beta-D-GlcNAc-(1-&gt;4)-beta-D-GlcNAc}-L-asparaginyl-[protein] + UDP-N-acetyl-alpha-D-glucosamine = N(4)-{beta-D-GlcNAc-(1-&gt;2)-[beta-D-GlcNAc-(1-&gt;4)]-alpha-D-Man-(1-&gt;3)-[beta-D-GlcNAc-(1-&gt;2)-[beta-D-GlcNAc-(1-&gt;6)]-alpha-D-Man-(1-&gt;6)]-beta-D-Man-(1-&gt;4)-beta-D-GlcNAc-(1-&gt;4)-beta-D-GlcNAc}-L-asparaginyl-[protein] + UDP + H(+)</text>
        <dbReference type="Rhea" id="RHEA:16921"/>
        <dbReference type="Rhea" id="RHEA-COMP:14374"/>
        <dbReference type="Rhea" id="RHEA-COMP:14377"/>
        <dbReference type="ChEBI" id="CHEBI:15378"/>
        <dbReference type="ChEBI" id="CHEBI:57705"/>
        <dbReference type="ChEBI" id="CHEBI:58223"/>
        <dbReference type="ChEBI" id="CHEBI:139507"/>
        <dbReference type="ChEBI" id="CHEBI:139510"/>
        <dbReference type="EC" id="2.4.1.155"/>
    </reaction>
</comment>
<dbReference type="EC" id="2.4.1.155" evidence="4"/>
<evidence type="ECO:0000256" key="12">
    <source>
        <dbReference type="ARBA" id="ARBA00023180"/>
    </source>
</evidence>
<dbReference type="InterPro" id="IPR026116">
    <property type="entry name" value="GT18_cat"/>
</dbReference>
<dbReference type="EMBL" id="JASNQZ010000010">
    <property type="protein sequence ID" value="KAL0952653.1"/>
    <property type="molecule type" value="Genomic_DNA"/>
</dbReference>